<evidence type="ECO:0000256" key="2">
    <source>
        <dbReference type="PROSITE-ProRule" id="PRU00335"/>
    </source>
</evidence>
<gene>
    <name evidence="4" type="primary">yttP_2</name>
    <name evidence="4" type="ORF">CLORY_20190</name>
</gene>
<dbReference type="Proteomes" id="UP000190080">
    <property type="component" value="Unassembled WGS sequence"/>
</dbReference>
<accession>A0A1V4IR25</accession>
<evidence type="ECO:0000313" key="5">
    <source>
        <dbReference type="Proteomes" id="UP000190080"/>
    </source>
</evidence>
<comment type="caution">
    <text evidence="4">The sequence shown here is derived from an EMBL/GenBank/DDBJ whole genome shotgun (WGS) entry which is preliminary data.</text>
</comment>
<dbReference type="InterPro" id="IPR001647">
    <property type="entry name" value="HTH_TetR"/>
</dbReference>
<dbReference type="RefSeq" id="WP_079423876.1">
    <property type="nucleotide sequence ID" value="NZ_MZGV01000018.1"/>
</dbReference>
<dbReference type="Gene3D" id="1.10.357.10">
    <property type="entry name" value="Tetracycline Repressor, domain 2"/>
    <property type="match status" value="1"/>
</dbReference>
<dbReference type="InterPro" id="IPR050624">
    <property type="entry name" value="HTH-type_Tx_Regulator"/>
</dbReference>
<proteinExistence type="predicted"/>
<dbReference type="Pfam" id="PF00440">
    <property type="entry name" value="TetR_N"/>
    <property type="match status" value="1"/>
</dbReference>
<dbReference type="OrthoDB" id="494991at2"/>
<dbReference type="AlphaFoldDB" id="A0A1V4IR25"/>
<dbReference type="PANTHER" id="PTHR43479:SF11">
    <property type="entry name" value="ACREF_ENVCD OPERON REPRESSOR-RELATED"/>
    <property type="match status" value="1"/>
</dbReference>
<dbReference type="GO" id="GO:0003677">
    <property type="term" value="F:DNA binding"/>
    <property type="evidence" value="ECO:0007669"/>
    <property type="project" value="UniProtKB-UniRule"/>
</dbReference>
<reference evidence="4 5" key="1">
    <citation type="submission" date="2017-03" db="EMBL/GenBank/DDBJ databases">
        <title>Genome sequence of Clostridium oryzae DSM 28571.</title>
        <authorList>
            <person name="Poehlein A."/>
            <person name="Daniel R."/>
        </authorList>
    </citation>
    <scope>NUCLEOTIDE SEQUENCE [LARGE SCALE GENOMIC DNA]</scope>
    <source>
        <strain evidence="4 5">DSM 28571</strain>
    </source>
</reference>
<dbReference type="PRINTS" id="PR00455">
    <property type="entry name" value="HTHTETR"/>
</dbReference>
<dbReference type="EMBL" id="MZGV01000018">
    <property type="protein sequence ID" value="OPJ61927.1"/>
    <property type="molecule type" value="Genomic_DNA"/>
</dbReference>
<dbReference type="InterPro" id="IPR009057">
    <property type="entry name" value="Homeodomain-like_sf"/>
</dbReference>
<name>A0A1V4IR25_9CLOT</name>
<keyword evidence="5" id="KW-1185">Reference proteome</keyword>
<keyword evidence="1 2" id="KW-0238">DNA-binding</keyword>
<feature type="DNA-binding region" description="H-T-H motif" evidence="2">
    <location>
        <begin position="29"/>
        <end position="48"/>
    </location>
</feature>
<evidence type="ECO:0000313" key="4">
    <source>
        <dbReference type="EMBL" id="OPJ61927.1"/>
    </source>
</evidence>
<organism evidence="4 5">
    <name type="scientific">Clostridium oryzae</name>
    <dbReference type="NCBI Taxonomy" id="1450648"/>
    <lineage>
        <taxon>Bacteria</taxon>
        <taxon>Bacillati</taxon>
        <taxon>Bacillota</taxon>
        <taxon>Clostridia</taxon>
        <taxon>Eubacteriales</taxon>
        <taxon>Clostridiaceae</taxon>
        <taxon>Clostridium</taxon>
    </lineage>
</organism>
<evidence type="ECO:0000259" key="3">
    <source>
        <dbReference type="PROSITE" id="PS50977"/>
    </source>
</evidence>
<evidence type="ECO:0000256" key="1">
    <source>
        <dbReference type="ARBA" id="ARBA00023125"/>
    </source>
</evidence>
<dbReference type="PROSITE" id="PS50977">
    <property type="entry name" value="HTH_TETR_2"/>
    <property type="match status" value="1"/>
</dbReference>
<dbReference type="STRING" id="1450648.CLORY_20190"/>
<dbReference type="PANTHER" id="PTHR43479">
    <property type="entry name" value="ACREF/ENVCD OPERON REPRESSOR-RELATED"/>
    <property type="match status" value="1"/>
</dbReference>
<feature type="domain" description="HTH tetR-type" evidence="3">
    <location>
        <begin position="6"/>
        <end position="66"/>
    </location>
</feature>
<protein>
    <submittedName>
        <fullName evidence="4">Putative HTH-type transcriptional regulator YttP</fullName>
    </submittedName>
</protein>
<sequence length="201" mass="23558">MQYLKDEIREKIIEKALIEFSKKGYKGASIRVIAKNSGTSVGNMYKYFNSKESLYETLIGGVYNKLMDYIGQFRKVEINENAQKIFIALMDKIIEIFKENSLELSILLNKSAGSKYENCKSVFIDYITRIVTENMKFRMKLTKLEQKNNYIIYILSYSLVESISLILREKKDGEEVKQLILKIIDIFYTDLEIKLNEQISY</sequence>
<dbReference type="SUPFAM" id="SSF46689">
    <property type="entry name" value="Homeodomain-like"/>
    <property type="match status" value="1"/>
</dbReference>